<reference evidence="2 3" key="1">
    <citation type="submission" date="2024-02" db="EMBL/GenBank/DDBJ databases">
        <title>A Gaetbulibacter species isolated from tidal flats and genomic insights of their niches.</title>
        <authorList>
            <person name="Ye Y."/>
        </authorList>
    </citation>
    <scope>NUCLEOTIDE SEQUENCE [LARGE SCALE GENOMIC DNA]</scope>
    <source>
        <strain evidence="2 3">KYW382</strain>
    </source>
</reference>
<organism evidence="2 3">
    <name type="scientific">Gaetbulibacter aestuarii</name>
    <dbReference type="NCBI Taxonomy" id="1502358"/>
    <lineage>
        <taxon>Bacteria</taxon>
        <taxon>Pseudomonadati</taxon>
        <taxon>Bacteroidota</taxon>
        <taxon>Flavobacteriia</taxon>
        <taxon>Flavobacteriales</taxon>
        <taxon>Flavobacteriaceae</taxon>
        <taxon>Gaetbulibacter</taxon>
    </lineage>
</organism>
<name>A0ABW7MYB4_9FLAO</name>
<gene>
    <name evidence="2" type="ORF">V8G58_06930</name>
</gene>
<sequence>MKTYKILLLFTLTLFFNCSLGNDNTTNSVPKTNITWHLTQTTGGIEGVNDQFELGTVVWTFYESTGVLYVDNQNTDTTKEAFLSSGNYTYSINQVGGLKFITIDGVEYGEIIINTNDFTINENNKSTGTESDGFVYTFQKVVEQL</sequence>
<dbReference type="EMBL" id="JBAWKB010000001">
    <property type="protein sequence ID" value="MFH6771665.1"/>
    <property type="molecule type" value="Genomic_DNA"/>
</dbReference>
<keyword evidence="3" id="KW-1185">Reference proteome</keyword>
<feature type="signal peptide" evidence="1">
    <location>
        <begin position="1"/>
        <end position="21"/>
    </location>
</feature>
<evidence type="ECO:0000313" key="3">
    <source>
        <dbReference type="Proteomes" id="UP001610100"/>
    </source>
</evidence>
<dbReference type="RefSeq" id="WP_344740775.1">
    <property type="nucleotide sequence ID" value="NZ_BAABAY010000001.1"/>
</dbReference>
<evidence type="ECO:0008006" key="4">
    <source>
        <dbReference type="Google" id="ProtNLM"/>
    </source>
</evidence>
<evidence type="ECO:0000313" key="2">
    <source>
        <dbReference type="EMBL" id="MFH6771665.1"/>
    </source>
</evidence>
<accession>A0ABW7MYB4</accession>
<comment type="caution">
    <text evidence="2">The sequence shown here is derived from an EMBL/GenBank/DDBJ whole genome shotgun (WGS) entry which is preliminary data.</text>
</comment>
<evidence type="ECO:0000256" key="1">
    <source>
        <dbReference type="SAM" id="SignalP"/>
    </source>
</evidence>
<keyword evidence="1" id="KW-0732">Signal</keyword>
<feature type="chain" id="PRO_5046952961" description="Lipocalin-like domain-containing protein" evidence="1">
    <location>
        <begin position="22"/>
        <end position="145"/>
    </location>
</feature>
<proteinExistence type="predicted"/>
<protein>
    <recommendedName>
        <fullName evidence="4">Lipocalin-like domain-containing protein</fullName>
    </recommendedName>
</protein>
<dbReference type="Proteomes" id="UP001610100">
    <property type="component" value="Unassembled WGS sequence"/>
</dbReference>